<feature type="compositionally biased region" description="Low complexity" evidence="9">
    <location>
        <begin position="392"/>
        <end position="404"/>
    </location>
</feature>
<feature type="region of interest" description="Disordered" evidence="9">
    <location>
        <begin position="21"/>
        <end position="40"/>
    </location>
</feature>
<evidence type="ECO:0000256" key="6">
    <source>
        <dbReference type="ARBA" id="ARBA00023306"/>
    </source>
</evidence>
<feature type="region of interest" description="Disordered" evidence="9">
    <location>
        <begin position="298"/>
        <end position="318"/>
    </location>
</feature>
<evidence type="ECO:0000256" key="5">
    <source>
        <dbReference type="ARBA" id="ARBA00023242"/>
    </source>
</evidence>
<dbReference type="GO" id="GO:0000727">
    <property type="term" value="P:double-strand break repair via break-induced replication"/>
    <property type="evidence" value="ECO:0007669"/>
    <property type="project" value="TreeGrafter"/>
</dbReference>
<evidence type="ECO:0000256" key="8">
    <source>
        <dbReference type="RuleBase" id="RU367067"/>
    </source>
</evidence>
<accession>A0A3N4KP29</accession>
<reference evidence="10 11" key="1">
    <citation type="journal article" date="2018" name="Nat. Ecol. Evol.">
        <title>Pezizomycetes genomes reveal the molecular basis of ectomycorrhizal truffle lifestyle.</title>
        <authorList>
            <person name="Murat C."/>
            <person name="Payen T."/>
            <person name="Noel B."/>
            <person name="Kuo A."/>
            <person name="Morin E."/>
            <person name="Chen J."/>
            <person name="Kohler A."/>
            <person name="Krizsan K."/>
            <person name="Balestrini R."/>
            <person name="Da Silva C."/>
            <person name="Montanini B."/>
            <person name="Hainaut M."/>
            <person name="Levati E."/>
            <person name="Barry K.W."/>
            <person name="Belfiori B."/>
            <person name="Cichocki N."/>
            <person name="Clum A."/>
            <person name="Dockter R.B."/>
            <person name="Fauchery L."/>
            <person name="Guy J."/>
            <person name="Iotti M."/>
            <person name="Le Tacon F."/>
            <person name="Lindquist E.A."/>
            <person name="Lipzen A."/>
            <person name="Malagnac F."/>
            <person name="Mello A."/>
            <person name="Molinier V."/>
            <person name="Miyauchi S."/>
            <person name="Poulain J."/>
            <person name="Riccioni C."/>
            <person name="Rubini A."/>
            <person name="Sitrit Y."/>
            <person name="Splivallo R."/>
            <person name="Traeger S."/>
            <person name="Wang M."/>
            <person name="Zifcakova L."/>
            <person name="Wipf D."/>
            <person name="Zambonelli A."/>
            <person name="Paolocci F."/>
            <person name="Nowrousian M."/>
            <person name="Ottonello S."/>
            <person name="Baldrian P."/>
            <person name="Spatafora J.W."/>
            <person name="Henrissat B."/>
            <person name="Nagy L.G."/>
            <person name="Aury J.M."/>
            <person name="Wincker P."/>
            <person name="Grigoriev I.V."/>
            <person name="Bonfante P."/>
            <person name="Martin F.M."/>
        </authorList>
    </citation>
    <scope>NUCLEOTIDE SEQUENCE [LARGE SCALE GENOMIC DNA]</scope>
    <source>
        <strain evidence="10 11">CCBAS932</strain>
    </source>
</reference>
<keyword evidence="6 8" id="KW-0131">Cell cycle</keyword>
<gene>
    <name evidence="10" type="ORF">P167DRAFT_566163</name>
</gene>
<evidence type="ECO:0000256" key="7">
    <source>
        <dbReference type="ARBA" id="ARBA00025253"/>
    </source>
</evidence>
<feature type="region of interest" description="Disordered" evidence="9">
    <location>
        <begin position="336"/>
        <end position="449"/>
    </location>
</feature>
<comment type="subcellular location">
    <subcellularLocation>
        <location evidence="1 8">Nucleus</location>
    </subcellularLocation>
</comment>
<protein>
    <recommendedName>
        <fullName evidence="3 8">DNA replication regulator SLD2</fullName>
    </recommendedName>
</protein>
<name>A0A3N4KP29_9PEZI</name>
<feature type="region of interest" description="Disordered" evidence="9">
    <location>
        <begin position="473"/>
        <end position="493"/>
    </location>
</feature>
<feature type="compositionally biased region" description="Low complexity" evidence="9">
    <location>
        <begin position="78"/>
        <end position="131"/>
    </location>
</feature>
<keyword evidence="4 8" id="KW-0235">DNA replication</keyword>
<proteinExistence type="inferred from homology"/>
<evidence type="ECO:0000313" key="10">
    <source>
        <dbReference type="EMBL" id="RPB11072.1"/>
    </source>
</evidence>
<evidence type="ECO:0000256" key="9">
    <source>
        <dbReference type="SAM" id="MobiDB-lite"/>
    </source>
</evidence>
<dbReference type="GO" id="GO:1902977">
    <property type="term" value="P:mitotic DNA replication preinitiation complex assembly"/>
    <property type="evidence" value="ECO:0007669"/>
    <property type="project" value="TreeGrafter"/>
</dbReference>
<dbReference type="InterPro" id="IPR021110">
    <property type="entry name" value="DNA_rep_checkpnt_protein"/>
</dbReference>
<dbReference type="InterPro" id="IPR040203">
    <property type="entry name" value="Sld2"/>
</dbReference>
<comment type="similarity">
    <text evidence="2 8">Belongs to the SLD2 family.</text>
</comment>
<evidence type="ECO:0000256" key="4">
    <source>
        <dbReference type="ARBA" id="ARBA00022705"/>
    </source>
</evidence>
<keyword evidence="5 8" id="KW-0539">Nucleus</keyword>
<evidence type="ECO:0000313" key="11">
    <source>
        <dbReference type="Proteomes" id="UP000277580"/>
    </source>
</evidence>
<dbReference type="Gene3D" id="1.10.10.1460">
    <property type="match status" value="1"/>
</dbReference>
<dbReference type="Pfam" id="PF11719">
    <property type="entry name" value="Drc1-Sld2"/>
    <property type="match status" value="1"/>
</dbReference>
<feature type="compositionally biased region" description="Basic and acidic residues" evidence="9">
    <location>
        <begin position="30"/>
        <end position="40"/>
    </location>
</feature>
<feature type="compositionally biased region" description="Low complexity" evidence="9">
    <location>
        <begin position="232"/>
        <end position="248"/>
    </location>
</feature>
<evidence type="ECO:0000256" key="2">
    <source>
        <dbReference type="ARBA" id="ARBA00007276"/>
    </source>
</evidence>
<evidence type="ECO:0000256" key="1">
    <source>
        <dbReference type="ARBA" id="ARBA00004123"/>
    </source>
</evidence>
<dbReference type="OrthoDB" id="8775810at2759"/>
<organism evidence="10 11">
    <name type="scientific">Morchella conica CCBAS932</name>
    <dbReference type="NCBI Taxonomy" id="1392247"/>
    <lineage>
        <taxon>Eukaryota</taxon>
        <taxon>Fungi</taxon>
        <taxon>Dikarya</taxon>
        <taxon>Ascomycota</taxon>
        <taxon>Pezizomycotina</taxon>
        <taxon>Pezizomycetes</taxon>
        <taxon>Pezizales</taxon>
        <taxon>Morchellaceae</taxon>
        <taxon>Morchella</taxon>
    </lineage>
</organism>
<dbReference type="PANTHER" id="PTHR28124">
    <property type="entry name" value="DNA REPLICATION REGULATOR SLD2"/>
    <property type="match status" value="1"/>
</dbReference>
<dbReference type="GO" id="GO:0003697">
    <property type="term" value="F:single-stranded DNA binding"/>
    <property type="evidence" value="ECO:0007669"/>
    <property type="project" value="TreeGrafter"/>
</dbReference>
<comment type="function">
    <text evidence="7 8">Has a role in the initiation of DNA replication. Required at S-phase checkpoint.</text>
</comment>
<sequence>MAGTEAQKTLRQELKEWERAFADANGGRKPTREEIKRDKVIAAKYTEYYKIQPSSKAPKSKSSQSADPKPRDPKPHTSRFTTTTPTAIPYDPTNPFASGPSPSSSSVKSTTTIPSRPTTSTSVSTTSIFRTPSKPSQLHRDLYDSPLSTRGRRLFGNRIRDSVGPTPQKTGKVLGIFESFGAAVDDADTDAAAATPSHKRVLRPSPRKTTTTAAVASPALSTPRKRKAGEMGTPRTPGTTQKTPGTQRDVFSTPAFLRRSFIGSLEESPAVVEPRRRRPLVKGLSEMVKELRRWEDDAHRDDEEAMREMEREMEGAEAEALPVKKRVLEVVEVPVEVEENDPETGLPPLPEGAWREERRVEEEESGEEKEDKGRKWKKKGLKRQHRRVIMRPTAKTTTTTTTTGETDDAPPPPPNPEDAELPDAGYSDEDLSDLDNLPDEPVRKAVAVPVPVERKGRKISEAAHANYRRVNIRGSKGAKAVNGRAGRFRGKRR</sequence>
<feature type="compositionally biased region" description="Basic residues" evidence="9">
    <location>
        <begin position="197"/>
        <end position="206"/>
    </location>
</feature>
<feature type="region of interest" description="Disordered" evidence="9">
    <location>
        <begin position="191"/>
        <end position="253"/>
    </location>
</feature>
<dbReference type="InParanoid" id="A0A3N4KP29"/>
<dbReference type="GO" id="GO:0003688">
    <property type="term" value="F:DNA replication origin binding"/>
    <property type="evidence" value="ECO:0007669"/>
    <property type="project" value="TreeGrafter"/>
</dbReference>
<dbReference type="EMBL" id="ML119138">
    <property type="protein sequence ID" value="RPB11072.1"/>
    <property type="molecule type" value="Genomic_DNA"/>
</dbReference>
<feature type="compositionally biased region" description="Acidic residues" evidence="9">
    <location>
        <begin position="417"/>
        <end position="438"/>
    </location>
</feature>
<dbReference type="PANTHER" id="PTHR28124:SF1">
    <property type="entry name" value="DNA REPLICATION REGULATOR SLD2"/>
    <property type="match status" value="1"/>
</dbReference>
<evidence type="ECO:0000256" key="3">
    <source>
        <dbReference type="ARBA" id="ARBA00018363"/>
    </source>
</evidence>
<dbReference type="GO" id="GO:0031261">
    <property type="term" value="C:DNA replication preinitiation complex"/>
    <property type="evidence" value="ECO:0007669"/>
    <property type="project" value="TreeGrafter"/>
</dbReference>
<feature type="compositionally biased region" description="Basic residues" evidence="9">
    <location>
        <begin position="374"/>
        <end position="389"/>
    </location>
</feature>
<feature type="compositionally biased region" description="Basic and acidic residues" evidence="9">
    <location>
        <begin position="298"/>
        <end position="314"/>
    </location>
</feature>
<dbReference type="Proteomes" id="UP000277580">
    <property type="component" value="Unassembled WGS sequence"/>
</dbReference>
<dbReference type="AlphaFoldDB" id="A0A3N4KP29"/>
<dbReference type="GO" id="GO:0006270">
    <property type="term" value="P:DNA replication initiation"/>
    <property type="evidence" value="ECO:0007669"/>
    <property type="project" value="UniProtKB-UniRule"/>
</dbReference>
<feature type="region of interest" description="Disordered" evidence="9">
    <location>
        <begin position="48"/>
        <end position="171"/>
    </location>
</feature>
<feature type="compositionally biased region" description="Low complexity" evidence="9">
    <location>
        <begin position="52"/>
        <end position="67"/>
    </location>
</feature>
<keyword evidence="11" id="KW-1185">Reference proteome</keyword>